<evidence type="ECO:0000256" key="4">
    <source>
        <dbReference type="ARBA" id="ARBA00022989"/>
    </source>
</evidence>
<dbReference type="InterPro" id="IPR020846">
    <property type="entry name" value="MFS_dom"/>
</dbReference>
<feature type="transmembrane region" description="Helical" evidence="8">
    <location>
        <begin position="158"/>
        <end position="178"/>
    </location>
</feature>
<dbReference type="PANTHER" id="PTHR23515">
    <property type="entry name" value="HIGH-AFFINITY NITRATE TRANSPORTER 2.3"/>
    <property type="match status" value="1"/>
</dbReference>
<feature type="transmembrane region" description="Helical" evidence="8">
    <location>
        <begin position="302"/>
        <end position="320"/>
    </location>
</feature>
<reference evidence="10" key="1">
    <citation type="submission" date="2022-03" db="EMBL/GenBank/DDBJ databases">
        <authorList>
            <person name="Martin C."/>
        </authorList>
    </citation>
    <scope>NUCLEOTIDE SEQUENCE</scope>
</reference>
<sequence>MDKESKWTPSTDIRMGQRGAQENSKDENGCWAKCQNRENLSIDDYEKATQFWLFSCKRPHMRGFQASWFGTFIAFFGWFCVQSLVPDIQEDLNLTDEEVANSGITAVASVIGVRLATGPLTDRFGPKRIMAILLMAGGISLGITGLTSTATGLMIARFFIGILGATIVPCHSWAVSLFSSNIVGSANSLAAGWGNVGGGVAFLVMPLLLRLVLLIGVRKSNAWKITLIIPAIICLISAVLLWLFTDDCPQGRWRSRKTIGETDRLETANGTVNPAYNSKSWFCVQSLVPDIQEDLNLTDEDVVNSGIAAVASVIGVRLAAGPLTDRFGPRRIMAILLMAGGISLGITGLISTANGLIITRFFIGILDDCPQGRWSSRKTIEETLGETDRLETVNGTINAAYNSTSDDSIVPVQLRENNTSKKFTKHNNQGFRGHVGFRIFAIAVLFIQFSGIGISICSTMNLYLLRKSKTKTVN</sequence>
<dbReference type="GO" id="GO:0042128">
    <property type="term" value="P:nitrate assimilation"/>
    <property type="evidence" value="ECO:0007669"/>
    <property type="project" value="UniProtKB-KW"/>
</dbReference>
<dbReference type="SUPFAM" id="SSF103473">
    <property type="entry name" value="MFS general substrate transporter"/>
    <property type="match status" value="2"/>
</dbReference>
<evidence type="ECO:0000256" key="1">
    <source>
        <dbReference type="ARBA" id="ARBA00004141"/>
    </source>
</evidence>
<keyword evidence="11" id="KW-1185">Reference proteome</keyword>
<feature type="transmembrane region" description="Helical" evidence="8">
    <location>
        <begin position="225"/>
        <end position="244"/>
    </location>
</feature>
<evidence type="ECO:0000259" key="9">
    <source>
        <dbReference type="PROSITE" id="PS50850"/>
    </source>
</evidence>
<feature type="transmembrane region" description="Helical" evidence="8">
    <location>
        <begin position="190"/>
        <end position="213"/>
    </location>
</feature>
<evidence type="ECO:0000256" key="3">
    <source>
        <dbReference type="ARBA" id="ARBA00022692"/>
    </source>
</evidence>
<comment type="subcellular location">
    <subcellularLocation>
        <location evidence="1">Membrane</location>
        <topology evidence="1">Multi-pass membrane protein</topology>
    </subcellularLocation>
</comment>
<comment type="similarity">
    <text evidence="2">Belongs to the major facilitator superfamily. Nitrate/nitrite porter (TC 2.A.1.8) family.</text>
</comment>
<keyword evidence="4 8" id="KW-1133">Transmembrane helix</keyword>
<evidence type="ECO:0000256" key="6">
    <source>
        <dbReference type="ARBA" id="ARBA00023136"/>
    </source>
</evidence>
<gene>
    <name evidence="10" type="ORF">OFUS_LOCUS16415</name>
</gene>
<evidence type="ECO:0000313" key="11">
    <source>
        <dbReference type="Proteomes" id="UP000749559"/>
    </source>
</evidence>
<feature type="region of interest" description="Disordered" evidence="7">
    <location>
        <begin position="1"/>
        <end position="27"/>
    </location>
</feature>
<dbReference type="Pfam" id="PF07690">
    <property type="entry name" value="MFS_1"/>
    <property type="match status" value="1"/>
</dbReference>
<dbReference type="InterPro" id="IPR036259">
    <property type="entry name" value="MFS_trans_sf"/>
</dbReference>
<feature type="transmembrane region" description="Helical" evidence="8">
    <location>
        <begin position="439"/>
        <end position="465"/>
    </location>
</feature>
<dbReference type="GO" id="GO:0016020">
    <property type="term" value="C:membrane"/>
    <property type="evidence" value="ECO:0007669"/>
    <property type="project" value="UniProtKB-SubCell"/>
</dbReference>
<evidence type="ECO:0000256" key="5">
    <source>
        <dbReference type="ARBA" id="ARBA00023063"/>
    </source>
</evidence>
<evidence type="ECO:0000256" key="8">
    <source>
        <dbReference type="SAM" id="Phobius"/>
    </source>
</evidence>
<keyword evidence="3 8" id="KW-0812">Transmembrane</keyword>
<dbReference type="InterPro" id="IPR044772">
    <property type="entry name" value="NO3_transporter"/>
</dbReference>
<dbReference type="Proteomes" id="UP000749559">
    <property type="component" value="Unassembled WGS sequence"/>
</dbReference>
<feature type="domain" description="Major facilitator superfamily (MFS) profile" evidence="9">
    <location>
        <begin position="63"/>
        <end position="474"/>
    </location>
</feature>
<organism evidence="10 11">
    <name type="scientific">Owenia fusiformis</name>
    <name type="common">Polychaete worm</name>
    <dbReference type="NCBI Taxonomy" id="6347"/>
    <lineage>
        <taxon>Eukaryota</taxon>
        <taxon>Metazoa</taxon>
        <taxon>Spiralia</taxon>
        <taxon>Lophotrochozoa</taxon>
        <taxon>Annelida</taxon>
        <taxon>Polychaeta</taxon>
        <taxon>Sedentaria</taxon>
        <taxon>Canalipalpata</taxon>
        <taxon>Sabellida</taxon>
        <taxon>Oweniida</taxon>
        <taxon>Oweniidae</taxon>
        <taxon>Owenia</taxon>
    </lineage>
</organism>
<dbReference type="OrthoDB" id="434240at2759"/>
<dbReference type="PROSITE" id="PS50850">
    <property type="entry name" value="MFS"/>
    <property type="match status" value="1"/>
</dbReference>
<feature type="transmembrane region" description="Helical" evidence="8">
    <location>
        <begin position="66"/>
        <end position="85"/>
    </location>
</feature>
<evidence type="ECO:0000256" key="7">
    <source>
        <dbReference type="SAM" id="MobiDB-lite"/>
    </source>
</evidence>
<dbReference type="InterPro" id="IPR011701">
    <property type="entry name" value="MFS"/>
</dbReference>
<feature type="transmembrane region" description="Helical" evidence="8">
    <location>
        <begin position="129"/>
        <end position="146"/>
    </location>
</feature>
<accession>A0A8S4PC99</accession>
<protein>
    <recommendedName>
        <fullName evidence="9">Major facilitator superfamily (MFS) profile domain-containing protein</fullName>
    </recommendedName>
</protein>
<name>A0A8S4PC99_OWEFU</name>
<dbReference type="Gene3D" id="1.20.1250.20">
    <property type="entry name" value="MFS general substrate transporter like domains"/>
    <property type="match status" value="2"/>
</dbReference>
<comment type="caution">
    <text evidence="10">The sequence shown here is derived from an EMBL/GenBank/DDBJ whole genome shotgun (WGS) entry which is preliminary data.</text>
</comment>
<dbReference type="EMBL" id="CAIIXF020000008">
    <property type="protein sequence ID" value="CAH1791326.1"/>
    <property type="molecule type" value="Genomic_DNA"/>
</dbReference>
<feature type="transmembrane region" description="Helical" evidence="8">
    <location>
        <begin position="332"/>
        <end position="358"/>
    </location>
</feature>
<evidence type="ECO:0000256" key="2">
    <source>
        <dbReference type="ARBA" id="ARBA00008432"/>
    </source>
</evidence>
<keyword evidence="5" id="KW-0534">Nitrate assimilation</keyword>
<dbReference type="AlphaFoldDB" id="A0A8S4PC99"/>
<evidence type="ECO:0000313" key="10">
    <source>
        <dbReference type="EMBL" id="CAH1791326.1"/>
    </source>
</evidence>
<dbReference type="GO" id="GO:0015112">
    <property type="term" value="F:nitrate transmembrane transporter activity"/>
    <property type="evidence" value="ECO:0007669"/>
    <property type="project" value="InterPro"/>
</dbReference>
<proteinExistence type="inferred from homology"/>
<keyword evidence="6 8" id="KW-0472">Membrane</keyword>